<gene>
    <name evidence="5" type="primary">dprA</name>
    <name evidence="5" type="ORF">IAC53_08440</name>
</gene>
<feature type="domain" description="Smf/DprA SLOG" evidence="3">
    <location>
        <begin position="84"/>
        <end position="286"/>
    </location>
</feature>
<feature type="compositionally biased region" description="Low complexity" evidence="2">
    <location>
        <begin position="334"/>
        <end position="344"/>
    </location>
</feature>
<proteinExistence type="inferred from homology"/>
<dbReference type="EMBL" id="DVMW01000048">
    <property type="protein sequence ID" value="HIU36616.1"/>
    <property type="molecule type" value="Genomic_DNA"/>
</dbReference>
<dbReference type="InterPro" id="IPR003488">
    <property type="entry name" value="DprA"/>
</dbReference>
<evidence type="ECO:0000256" key="2">
    <source>
        <dbReference type="SAM" id="MobiDB-lite"/>
    </source>
</evidence>
<evidence type="ECO:0000256" key="1">
    <source>
        <dbReference type="ARBA" id="ARBA00006525"/>
    </source>
</evidence>
<evidence type="ECO:0000259" key="4">
    <source>
        <dbReference type="Pfam" id="PF17782"/>
    </source>
</evidence>
<reference evidence="5" key="2">
    <citation type="journal article" date="2021" name="PeerJ">
        <title>Extensive microbial diversity within the chicken gut microbiome revealed by metagenomics and culture.</title>
        <authorList>
            <person name="Gilroy R."/>
            <person name="Ravi A."/>
            <person name="Getino M."/>
            <person name="Pursley I."/>
            <person name="Horton D.L."/>
            <person name="Alikhan N.F."/>
            <person name="Baker D."/>
            <person name="Gharbi K."/>
            <person name="Hall N."/>
            <person name="Watson M."/>
            <person name="Adriaenssens E.M."/>
            <person name="Foster-Nyarko E."/>
            <person name="Jarju S."/>
            <person name="Secka A."/>
            <person name="Antonio M."/>
            <person name="Oren A."/>
            <person name="Chaudhuri R.R."/>
            <person name="La Ragione R."/>
            <person name="Hildebrand F."/>
            <person name="Pallen M.J."/>
        </authorList>
    </citation>
    <scope>NUCLEOTIDE SEQUENCE</scope>
    <source>
        <strain evidence="5">ChiGjej1B1-19959</strain>
    </source>
</reference>
<dbReference type="Pfam" id="PF17782">
    <property type="entry name" value="WHD_DprA"/>
    <property type="match status" value="1"/>
</dbReference>
<dbReference type="SUPFAM" id="SSF102405">
    <property type="entry name" value="MCP/YpsA-like"/>
    <property type="match status" value="1"/>
</dbReference>
<comment type="caution">
    <text evidence="5">The sequence shown here is derived from an EMBL/GenBank/DDBJ whole genome shotgun (WGS) entry which is preliminary data.</text>
</comment>
<comment type="similarity">
    <text evidence="1">Belongs to the DprA/Smf family.</text>
</comment>
<dbReference type="Gene3D" id="3.40.50.450">
    <property type="match status" value="1"/>
</dbReference>
<dbReference type="PANTHER" id="PTHR43022:SF1">
    <property type="entry name" value="PROTEIN SMF"/>
    <property type="match status" value="1"/>
</dbReference>
<dbReference type="Proteomes" id="UP000824071">
    <property type="component" value="Unassembled WGS sequence"/>
</dbReference>
<dbReference type="GO" id="GO:0009294">
    <property type="term" value="P:DNA-mediated transformation"/>
    <property type="evidence" value="ECO:0007669"/>
    <property type="project" value="InterPro"/>
</dbReference>
<evidence type="ECO:0000313" key="6">
    <source>
        <dbReference type="Proteomes" id="UP000824071"/>
    </source>
</evidence>
<reference evidence="5" key="1">
    <citation type="submission" date="2020-10" db="EMBL/GenBank/DDBJ databases">
        <authorList>
            <person name="Gilroy R."/>
        </authorList>
    </citation>
    <scope>NUCLEOTIDE SEQUENCE</scope>
    <source>
        <strain evidence="5">ChiGjej1B1-19959</strain>
    </source>
</reference>
<dbReference type="Gene3D" id="1.10.10.10">
    <property type="entry name" value="Winged helix-like DNA-binding domain superfamily/Winged helix DNA-binding domain"/>
    <property type="match status" value="1"/>
</dbReference>
<dbReference type="InterPro" id="IPR057666">
    <property type="entry name" value="DrpA_SLOG"/>
</dbReference>
<dbReference type="PANTHER" id="PTHR43022">
    <property type="entry name" value="PROTEIN SMF"/>
    <property type="match status" value="1"/>
</dbReference>
<dbReference type="InterPro" id="IPR036388">
    <property type="entry name" value="WH-like_DNA-bd_sf"/>
</dbReference>
<dbReference type="Pfam" id="PF02481">
    <property type="entry name" value="DNA_processg_A"/>
    <property type="match status" value="1"/>
</dbReference>
<organism evidence="5 6">
    <name type="scientific">Candidatus Fimenecus excrementigallinarum</name>
    <dbReference type="NCBI Taxonomy" id="2840816"/>
    <lineage>
        <taxon>Bacteria</taxon>
        <taxon>Bacillati</taxon>
        <taxon>Bacillota</taxon>
        <taxon>Clostridia</taxon>
        <taxon>Candidatus Fimenecus</taxon>
    </lineage>
</organism>
<feature type="domain" description="DprA winged helix" evidence="4">
    <location>
        <begin position="346"/>
        <end position="400"/>
    </location>
</feature>
<dbReference type="InterPro" id="IPR041614">
    <property type="entry name" value="DprA_WH"/>
</dbReference>
<evidence type="ECO:0000313" key="5">
    <source>
        <dbReference type="EMBL" id="HIU36616.1"/>
    </source>
</evidence>
<evidence type="ECO:0000259" key="3">
    <source>
        <dbReference type="Pfam" id="PF02481"/>
    </source>
</evidence>
<feature type="region of interest" description="Disordered" evidence="2">
    <location>
        <begin position="311"/>
        <end position="353"/>
    </location>
</feature>
<accession>A0A9D1IH35</accession>
<dbReference type="AlphaFoldDB" id="A0A9D1IH35"/>
<name>A0A9D1IH35_9FIRM</name>
<protein>
    <submittedName>
        <fullName evidence="5">DNA-protecting protein DprA</fullName>
    </submittedName>
</protein>
<sequence length="410" mass="43951">MEDTIYWVWLLQTLGGSTVLQDLLQYFGSARKLYEAGASEWRICGLMTAKQIAALSRVSPSECGGVLEACRENGWFPVTPDMLWYPRRLWELRDMPPVLFTWGDVTVLERKAAVSVVGTRRASAYGVRVASLLTETLASAGAVIVSGGALGIDSAAHEGALRAEGGKTVAVLGCGLGTDYLRENVGLRKRIAQNGVVVSEFLPFAPASRYTFPRRNRIISCLSLGTVVIEAGEKSGSLITARCALEQGRDLFAVPGDVVSSAFTGANRLIRDGAVPVFSPRDVLAEYLPRFPGELHDVPDKSFGELLRENGEQPETLSREPLTAAAKPRAPKNAHGAEPPAAAPAEKRALPESLSENAQKVYAALEPAGVHIDDLSERAGLPAGTCLAALTELEVYGFAALSEGRKYRSI</sequence>
<dbReference type="NCBIfam" id="TIGR00732">
    <property type="entry name" value="dprA"/>
    <property type="match status" value="1"/>
</dbReference>